<keyword evidence="5" id="KW-0547">Nucleotide-binding</keyword>
<dbReference type="Gene3D" id="3.40.50.300">
    <property type="entry name" value="P-loop containing nucleotide triphosphate hydrolases"/>
    <property type="match status" value="3"/>
</dbReference>
<evidence type="ECO:0000313" key="23">
    <source>
        <dbReference type="Proteomes" id="UP001159042"/>
    </source>
</evidence>
<evidence type="ECO:0000256" key="4">
    <source>
        <dbReference type="ARBA" id="ARBA00022701"/>
    </source>
</evidence>
<dbReference type="InterPro" id="IPR042219">
    <property type="entry name" value="AAA_lid_11_sf"/>
</dbReference>
<dbReference type="Pfam" id="PF12777">
    <property type="entry name" value="MT"/>
    <property type="match status" value="1"/>
</dbReference>
<dbReference type="FunFam" id="1.20.1270.280:FF:000001">
    <property type="entry name" value="dynein heavy chain 7, axonemal"/>
    <property type="match status" value="1"/>
</dbReference>
<organism evidence="22 23">
    <name type="scientific">Exocentrus adspersus</name>
    <dbReference type="NCBI Taxonomy" id="1586481"/>
    <lineage>
        <taxon>Eukaryota</taxon>
        <taxon>Metazoa</taxon>
        <taxon>Ecdysozoa</taxon>
        <taxon>Arthropoda</taxon>
        <taxon>Hexapoda</taxon>
        <taxon>Insecta</taxon>
        <taxon>Pterygota</taxon>
        <taxon>Neoptera</taxon>
        <taxon>Endopterygota</taxon>
        <taxon>Coleoptera</taxon>
        <taxon>Polyphaga</taxon>
        <taxon>Cucujiformia</taxon>
        <taxon>Chrysomeloidea</taxon>
        <taxon>Cerambycidae</taxon>
        <taxon>Lamiinae</taxon>
        <taxon>Acanthocinini</taxon>
        <taxon>Exocentrus</taxon>
    </lineage>
</organism>
<dbReference type="Gene3D" id="6.10.140.1060">
    <property type="match status" value="1"/>
</dbReference>
<dbReference type="EMBL" id="JANEYG010000006">
    <property type="protein sequence ID" value="KAJ8922597.1"/>
    <property type="molecule type" value="Genomic_DNA"/>
</dbReference>
<evidence type="ECO:0000256" key="8">
    <source>
        <dbReference type="ARBA" id="ARBA00023054"/>
    </source>
</evidence>
<evidence type="ECO:0000256" key="10">
    <source>
        <dbReference type="ARBA" id="ARBA00023175"/>
    </source>
</evidence>
<dbReference type="GO" id="GO:0005524">
    <property type="term" value="F:ATP binding"/>
    <property type="evidence" value="ECO:0007669"/>
    <property type="project" value="UniProtKB-KW"/>
</dbReference>
<evidence type="ECO:0000256" key="9">
    <source>
        <dbReference type="ARBA" id="ARBA00023069"/>
    </source>
</evidence>
<dbReference type="FunFam" id="3.40.50.300:FF:002141">
    <property type="entry name" value="Dynein heavy chain"/>
    <property type="match status" value="1"/>
</dbReference>
<dbReference type="Pfam" id="PF12775">
    <property type="entry name" value="AAA_7"/>
    <property type="match status" value="1"/>
</dbReference>
<dbReference type="GO" id="GO:0008569">
    <property type="term" value="F:minus-end-directed microtubule motor activity"/>
    <property type="evidence" value="ECO:0007669"/>
    <property type="project" value="InterPro"/>
</dbReference>
<keyword evidence="12" id="KW-0966">Cell projection</keyword>
<feature type="domain" description="Dynein heavy chain C-terminal" evidence="21">
    <location>
        <begin position="2031"/>
        <end position="2328"/>
    </location>
</feature>
<dbReference type="Gene3D" id="1.20.920.30">
    <property type="match status" value="1"/>
</dbReference>
<dbReference type="SUPFAM" id="SSF52540">
    <property type="entry name" value="P-loop containing nucleoside triphosphate hydrolases"/>
    <property type="match status" value="3"/>
</dbReference>
<comment type="subcellular location">
    <subcellularLocation>
        <location evidence="1">Cytoplasm</location>
        <location evidence="1">Cytoskeleton</location>
        <location evidence="1">Cilium axoneme</location>
    </subcellularLocation>
</comment>
<dbReference type="InterPro" id="IPR024317">
    <property type="entry name" value="Dynein_heavy_chain_D4_dom"/>
</dbReference>
<name>A0AAV8W8Y1_9CUCU</name>
<dbReference type="FunFam" id="3.40.50.300:FF:001145">
    <property type="entry name" value="Putative dynein heavy chain"/>
    <property type="match status" value="1"/>
</dbReference>
<keyword evidence="6" id="KW-0067">ATP-binding</keyword>
<feature type="domain" description="Dynein heavy chain ATP-binding dynein motor region" evidence="17">
    <location>
        <begin position="1291"/>
        <end position="1511"/>
    </location>
</feature>
<reference evidence="22 23" key="1">
    <citation type="journal article" date="2023" name="Insect Mol. Biol.">
        <title>Genome sequencing provides insights into the evolution of gene families encoding plant cell wall-degrading enzymes in longhorned beetles.</title>
        <authorList>
            <person name="Shin N.R."/>
            <person name="Okamura Y."/>
            <person name="Kirsch R."/>
            <person name="Pauchet Y."/>
        </authorList>
    </citation>
    <scope>NUCLEOTIDE SEQUENCE [LARGE SCALE GENOMIC DNA]</scope>
    <source>
        <strain evidence="22">EAD_L_NR</strain>
    </source>
</reference>
<evidence type="ECO:0000259" key="14">
    <source>
        <dbReference type="Pfam" id="PF03028"/>
    </source>
</evidence>
<dbReference type="InterPro" id="IPR026983">
    <property type="entry name" value="DHC"/>
</dbReference>
<keyword evidence="4" id="KW-0493">Microtubule</keyword>
<evidence type="ECO:0000256" key="12">
    <source>
        <dbReference type="ARBA" id="ARBA00023273"/>
    </source>
</evidence>
<dbReference type="Pfam" id="PF17852">
    <property type="entry name" value="Dynein_AAA_lid"/>
    <property type="match status" value="1"/>
</dbReference>
<dbReference type="Pfam" id="PF03028">
    <property type="entry name" value="Dynein_heavy"/>
    <property type="match status" value="1"/>
</dbReference>
<evidence type="ECO:0000256" key="1">
    <source>
        <dbReference type="ARBA" id="ARBA00004430"/>
    </source>
</evidence>
<dbReference type="GO" id="GO:0051959">
    <property type="term" value="F:dynein light intermediate chain binding"/>
    <property type="evidence" value="ECO:0007669"/>
    <property type="project" value="InterPro"/>
</dbReference>
<dbReference type="GO" id="GO:0005874">
    <property type="term" value="C:microtubule"/>
    <property type="evidence" value="ECO:0007669"/>
    <property type="project" value="UniProtKB-KW"/>
</dbReference>
<evidence type="ECO:0000256" key="2">
    <source>
        <dbReference type="ARBA" id="ARBA00008887"/>
    </source>
</evidence>
<comment type="caution">
    <text evidence="22">The sequence shown here is derived from an EMBL/GenBank/DDBJ whole genome shotgun (WGS) entry which is preliminary data.</text>
</comment>
<dbReference type="Gene3D" id="1.10.472.130">
    <property type="match status" value="1"/>
</dbReference>
<sequence length="2332" mass="265012">MTALKGKPQPSGYPFMPVHTYVMNPKSITMGQLYGEFDLQTHEWTDGILPSLVRLGINAEDKDKRWYIFDGPVDAVWIENMNTVLDDNKKLCLSSGEIIKLREGMTMVFEVADLAVASPATVSRCGMVYLEPGVLGLKPFITCWIRRLPELAKPYADELKKLFDAYVLPAIDFVRSSLKEILTSVDSALLISFLRLMDFRLGPLAGRDNKPPPSAPYLALIRGLLLPWVLFSLIWSIGCTCDNDGRIRFDVWLREKLGKKKNPFPDEGLVYDYKLHDGGFTDPTSDNEPAPPSWRSWLENMEEYKITVDMKYSDIEIPTVNNVRNAEMMGMILYNENNVLCIGPTGTGKTLTVIGKLSRNMHKKFICDFMSFSARTTANQTQDLIDSKLDRRRKGVFGPPVLKRQIFFIDDFNMPALEVYGAQPPIELIRQWMDFGGWYDRKNIGEFRTIIDINFAAAMGPPGGGRNPVTPRLLRHFHYLTFLEMEDDSKRKIFGTILNFWISRAPGLGKYFEAVLTSSLIVYTTILKELLPTPAKTHYTFNLRDLSKVFQGLLMFIPETLTGVNELIRLWYHECCRVFQDRLVNDEDRQWFDSLLRDKIMEYYEVDPARALGTGVVLFGDFLDPTQDAAPYIQIHDFDKLTESVNFYLQEYNGQSTKPMKLVLFLDAISHVCRISRIIRQPMGNALLLGMGGSGRQSLTRLSAFIAEFGCFQIELSTAYGGTDWRDDMKNLMLSAGLKKHETVFLFSDTQIKMESFLEDLNNMLNSGDIPNIYQPDELDKIYQGMKGTLQELGLAATKSNLFAVYQKAVRSNLHSVITMSPIGEVFRARLRQFPALSVALQFLKDVEDLNVSQEILEGIVMVFQYMHASVVKASEMFKLELSRYNYVTPTSYLELLSSYTELMNKKKGSLTQGVGRLKTGLGKLQSTAEEVKILQVSLAEMKPALEEAAKEAEIMITKIAADTAVAEETKAIVEREEFEASKKALETQTIAEDAQRDLDEAMPALLAAESSLKSLNKNDITEVRSMKRPPSGVVYVIEAICIVKNIKPNKVPGIRPGEKLLDYWEPGRNMLTDPGAFLASLMNFDKESITEEMIEKLKKYVDDPTFTPAKIAKISKACTSLCMWVHAMYKFYFVNKAVAPKKAVLKEANEELEKTEKALAAAKAKMKEVMDGLEKLQVQLAAKIAYKEEKEQSMAICEDRMNRAVRLINGLSGERIRWLETIADIEANVVNVTGDILICSGCVAYLTPFTDSYRRRLFDKWLKLIAERKIPYSQHCDPVTTLGEPVQIRLWQLDGLPRDYLSTENAVLVSCSRRWPLFIDPQGQANKWVKNMGKQMGLTICKLADKDLMRNIESAIRFGKAVMIENVGTEIDPALDPVLLRQVYNQSGTMVIKLGDVVVPYDENFKLFLTTKLPNPHYTPEVSIKVLLVNFTLVPSGLQDQLLALVVMQERPDLEQQRSEIVVGIAQMNHELKEIQDRILLKLSTSEGSPLDDLDFIVTLEASKVKSDDIKNKVEAAEITQIDIDNTRALYIPVANRAQILFFCLADLSNVDPMYQYSLEWFISIFVSSMAETEKTADIEERVNIINDYFTFSLYSNVCRSLFERNKLHFAFLLCIRILMDSGDINPREWHHFLAGGSTTEELPNPAPNWLSIKAWQEILALDSLPNFQRFVQSFPDYVNHYKKIFESLEPHRMPLPEELEKTMDEFQKIVVLKSLRPDKVTNAMQDFLSLKLGQQFIEPQSSDLSAMFKESGPTIPLIFVLSTGTDPAAELYKFADRMKFTKRMFSISLGQGQGPRAEKLIQSGAEAGSWVFFQNCHLAPSWMPRLERIIESLPPEAVHRDFRLKMTIEPPSGLKANMMRAYRNQVSDLTDFIQSEHLKAAHFKLLVFSLCLFHGVVIERRKFGPLGFNIPYEFTDGDLKICISQLHMFLLEYADIPFKVLTYTAGHINYGGRVTDDWDRRCLMNVLADYYKMEVVDPKYVFDKDGNYHQLPTDTIFLDYLEFIKTLPINDDPQLFGLHPNADITFAQSQTYTCLSTLLKLQPKQVGGAAASQEEVTTSAARTILDQLPQLFQLEVISKKYPVKYEESLNTVIIQEAIRYNKLLMVIKTTLNELLKALKGLVVMSESLERMTLSLFSNIVPAMWASKAYPSLKPLAAWVQDLKARVAFLNNWVDRGIPPVFWISGFYFPQAFLTGTLQNYARRYVLSIDSINFSFEVLPTAPTERPKDGCCIQGLFLEGARWNYQKALLDESNPKELYTNMPVIWLIPQENHKKPDNVYECPVYKTLTRAGTLSTTGHSTNYVLAIEVPTEKPEPHWIKRGVALICALDY</sequence>
<keyword evidence="9" id="KW-0969">Cilium</keyword>
<evidence type="ECO:0000259" key="20">
    <source>
        <dbReference type="Pfam" id="PF18198"/>
    </source>
</evidence>
<dbReference type="Gene3D" id="1.20.1270.280">
    <property type="match status" value="1"/>
</dbReference>
<dbReference type="GO" id="GO:0030286">
    <property type="term" value="C:dynein complex"/>
    <property type="evidence" value="ECO:0007669"/>
    <property type="project" value="UniProtKB-KW"/>
</dbReference>
<accession>A0AAV8W8Y1</accession>
<evidence type="ECO:0000259" key="21">
    <source>
        <dbReference type="Pfam" id="PF18199"/>
    </source>
</evidence>
<comment type="similarity">
    <text evidence="2">Belongs to the dynein heavy chain family.</text>
</comment>
<dbReference type="FunFam" id="1.20.920.20:FF:000006">
    <property type="entry name" value="Dynein, axonemal, heavy chain 6"/>
    <property type="match status" value="1"/>
</dbReference>
<dbReference type="InterPro" id="IPR041228">
    <property type="entry name" value="Dynein_C"/>
</dbReference>
<evidence type="ECO:0000256" key="6">
    <source>
        <dbReference type="ARBA" id="ARBA00022840"/>
    </source>
</evidence>
<proteinExistence type="inferred from homology"/>
<feature type="domain" description="Dynein heavy chain AAA 5 extension" evidence="18">
    <location>
        <begin position="159"/>
        <end position="276"/>
    </location>
</feature>
<dbReference type="InterPro" id="IPR041466">
    <property type="entry name" value="Dynein_AAA5_ext"/>
</dbReference>
<dbReference type="GO" id="GO:0007018">
    <property type="term" value="P:microtubule-based movement"/>
    <property type="evidence" value="ECO:0007669"/>
    <property type="project" value="InterPro"/>
</dbReference>
<dbReference type="Proteomes" id="UP001159042">
    <property type="component" value="Unassembled WGS sequence"/>
</dbReference>
<dbReference type="InterPro" id="IPR027417">
    <property type="entry name" value="P-loop_NTPase"/>
</dbReference>
<keyword evidence="23" id="KW-1185">Reference proteome</keyword>
<dbReference type="Gene3D" id="3.10.490.20">
    <property type="match status" value="1"/>
</dbReference>
<dbReference type="InterPro" id="IPR024743">
    <property type="entry name" value="Dynein_HC_stalk"/>
</dbReference>
<dbReference type="InterPro" id="IPR035706">
    <property type="entry name" value="AAA_9"/>
</dbReference>
<evidence type="ECO:0000256" key="13">
    <source>
        <dbReference type="SAM" id="Coils"/>
    </source>
</evidence>
<dbReference type="InterPro" id="IPR041658">
    <property type="entry name" value="AAA_lid_11"/>
</dbReference>
<feature type="domain" description="Dynein heavy chain 3 AAA+ lid" evidence="19">
    <location>
        <begin position="519"/>
        <end position="598"/>
    </location>
</feature>
<dbReference type="PANTHER" id="PTHR22878">
    <property type="entry name" value="DYNEIN HEAVY CHAIN 6, AXONEMAL-LIKE-RELATED"/>
    <property type="match status" value="1"/>
</dbReference>
<evidence type="ECO:0000259" key="18">
    <source>
        <dbReference type="Pfam" id="PF17852"/>
    </source>
</evidence>
<feature type="domain" description="Dynein heavy chain region D6 P-loop" evidence="14">
    <location>
        <begin position="1755"/>
        <end position="1862"/>
    </location>
</feature>
<keyword evidence="8 13" id="KW-0175">Coiled coil</keyword>
<dbReference type="FunFam" id="1.20.920.30:FF:000005">
    <property type="entry name" value="Dynein, axonemal, heavy chain 2"/>
    <property type="match status" value="1"/>
</dbReference>
<gene>
    <name evidence="22" type="ORF">NQ315_007628</name>
</gene>
<dbReference type="Pfam" id="PF12781">
    <property type="entry name" value="AAA_9"/>
    <property type="match status" value="1"/>
</dbReference>
<dbReference type="InterPro" id="IPR041589">
    <property type="entry name" value="DNAH3_AAA_lid_1"/>
</dbReference>
<keyword evidence="11" id="KW-0206">Cytoskeleton</keyword>
<evidence type="ECO:0008006" key="24">
    <source>
        <dbReference type="Google" id="ProtNLM"/>
    </source>
</evidence>
<dbReference type="Pfam" id="PF12780">
    <property type="entry name" value="AAA_8"/>
    <property type="match status" value="1"/>
</dbReference>
<feature type="coiled-coil region" evidence="13">
    <location>
        <begin position="1143"/>
        <end position="1180"/>
    </location>
</feature>
<evidence type="ECO:0000256" key="5">
    <source>
        <dbReference type="ARBA" id="ARBA00022741"/>
    </source>
</evidence>
<dbReference type="GO" id="GO:0045505">
    <property type="term" value="F:dynein intermediate chain binding"/>
    <property type="evidence" value="ECO:0007669"/>
    <property type="project" value="InterPro"/>
</dbReference>
<dbReference type="GO" id="GO:0005930">
    <property type="term" value="C:axoneme"/>
    <property type="evidence" value="ECO:0007669"/>
    <property type="project" value="UniProtKB-SubCell"/>
</dbReference>
<evidence type="ECO:0000259" key="15">
    <source>
        <dbReference type="Pfam" id="PF12777"/>
    </source>
</evidence>
<evidence type="ECO:0000259" key="19">
    <source>
        <dbReference type="Pfam" id="PF17857"/>
    </source>
</evidence>
<dbReference type="InterPro" id="IPR004273">
    <property type="entry name" value="Dynein_heavy_D6_P-loop"/>
</dbReference>
<feature type="domain" description="Dynein heavy chain coiled coil stalk" evidence="15">
    <location>
        <begin position="917"/>
        <end position="1262"/>
    </location>
</feature>
<evidence type="ECO:0000256" key="7">
    <source>
        <dbReference type="ARBA" id="ARBA00023017"/>
    </source>
</evidence>
<dbReference type="Gene3D" id="1.10.8.1220">
    <property type="match status" value="1"/>
</dbReference>
<dbReference type="Gene3D" id="1.10.8.720">
    <property type="entry name" value="Region D6 of dynein motor"/>
    <property type="match status" value="1"/>
</dbReference>
<evidence type="ECO:0000256" key="11">
    <source>
        <dbReference type="ARBA" id="ARBA00023212"/>
    </source>
</evidence>
<dbReference type="PANTHER" id="PTHR22878:SF73">
    <property type="entry name" value="DYNEIN AXONEMAL HEAVY CHAIN 1"/>
    <property type="match status" value="1"/>
</dbReference>
<evidence type="ECO:0000313" key="22">
    <source>
        <dbReference type="EMBL" id="KAJ8922597.1"/>
    </source>
</evidence>
<keyword evidence="3" id="KW-0963">Cytoplasm</keyword>
<feature type="domain" description="Dynein heavy chain AAA module D4" evidence="16">
    <location>
        <begin position="660"/>
        <end position="903"/>
    </location>
</feature>
<keyword evidence="7" id="KW-0243">Dynein</keyword>
<protein>
    <recommendedName>
        <fullName evidence="24">Dynein heavy chain</fullName>
    </recommendedName>
</protein>
<dbReference type="FunFam" id="3.10.490.20:FF:000001">
    <property type="entry name" value="dynein heavy chain 7, axonemal"/>
    <property type="match status" value="1"/>
</dbReference>
<evidence type="ECO:0000256" key="3">
    <source>
        <dbReference type="ARBA" id="ARBA00022490"/>
    </source>
</evidence>
<evidence type="ECO:0000259" key="17">
    <source>
        <dbReference type="Pfam" id="PF12781"/>
    </source>
</evidence>
<dbReference type="FunFam" id="3.40.50.300:FF:000153">
    <property type="entry name" value="Dynein axonemal heavy chain 1"/>
    <property type="match status" value="1"/>
</dbReference>
<dbReference type="Pfam" id="PF18199">
    <property type="entry name" value="Dynein_C"/>
    <property type="match status" value="1"/>
</dbReference>
<dbReference type="Pfam" id="PF18198">
    <property type="entry name" value="AAA_lid_11"/>
    <property type="match status" value="1"/>
</dbReference>
<keyword evidence="10" id="KW-0505">Motor protein</keyword>
<dbReference type="Pfam" id="PF17857">
    <property type="entry name" value="AAA_lid_1"/>
    <property type="match status" value="1"/>
</dbReference>
<dbReference type="InterPro" id="IPR043160">
    <property type="entry name" value="Dynein_C_barrel"/>
</dbReference>
<dbReference type="Gene3D" id="1.20.920.20">
    <property type="match status" value="1"/>
</dbReference>
<evidence type="ECO:0000259" key="16">
    <source>
        <dbReference type="Pfam" id="PF12780"/>
    </source>
</evidence>
<dbReference type="FunFam" id="1.10.8.720:FF:000001">
    <property type="entry name" value="dynein heavy chain 7, axonemal"/>
    <property type="match status" value="1"/>
</dbReference>
<dbReference type="FunFam" id="1.10.8.1220:FF:000001">
    <property type="entry name" value="Dynein axonemal heavy chain 5"/>
    <property type="match status" value="1"/>
</dbReference>
<feature type="domain" description="Dynein heavy chain AAA lid" evidence="20">
    <location>
        <begin position="1885"/>
        <end position="2024"/>
    </location>
</feature>